<evidence type="ECO:0000256" key="3">
    <source>
        <dbReference type="ARBA" id="ARBA00022729"/>
    </source>
</evidence>
<evidence type="ECO:0000256" key="2">
    <source>
        <dbReference type="ARBA" id="ARBA00022692"/>
    </source>
</evidence>
<dbReference type="InterPro" id="IPR046956">
    <property type="entry name" value="RLP23-like"/>
</dbReference>
<dbReference type="Gramene" id="HORVU.MOREX.r3.2HG0211280.1">
    <property type="protein sequence ID" value="HORVU.MOREX.r3.2HG0211280.1.CDS1"/>
    <property type="gene ID" value="HORVU.MOREX.r3.2HG0211280"/>
</dbReference>
<dbReference type="InterPro" id="IPR001611">
    <property type="entry name" value="Leu-rich_rpt"/>
</dbReference>
<dbReference type="PANTHER" id="PTHR48063:SF46">
    <property type="entry name" value="LEUCINE-RICH REPEAT-CONTAINING N-TERMINAL PLANT-TYPE DOMAIN-CONTAINING PROTEIN"/>
    <property type="match status" value="1"/>
</dbReference>
<evidence type="ECO:0000256" key="5">
    <source>
        <dbReference type="ARBA" id="ARBA00023136"/>
    </source>
</evidence>
<evidence type="ECO:0000256" key="1">
    <source>
        <dbReference type="ARBA" id="ARBA00004479"/>
    </source>
</evidence>
<dbReference type="PANTHER" id="PTHR48063">
    <property type="entry name" value="LRR RECEPTOR-LIKE KINASE"/>
    <property type="match status" value="1"/>
</dbReference>
<name>A0A8I6XRZ4_HORVV</name>
<organism evidence="8 9">
    <name type="scientific">Hordeum vulgare subsp. vulgare</name>
    <name type="common">Domesticated barley</name>
    <dbReference type="NCBI Taxonomy" id="112509"/>
    <lineage>
        <taxon>Eukaryota</taxon>
        <taxon>Viridiplantae</taxon>
        <taxon>Streptophyta</taxon>
        <taxon>Embryophyta</taxon>
        <taxon>Tracheophyta</taxon>
        <taxon>Spermatophyta</taxon>
        <taxon>Magnoliopsida</taxon>
        <taxon>Liliopsida</taxon>
        <taxon>Poales</taxon>
        <taxon>Poaceae</taxon>
        <taxon>BOP clade</taxon>
        <taxon>Pooideae</taxon>
        <taxon>Triticodae</taxon>
        <taxon>Triticeae</taxon>
        <taxon>Hordeinae</taxon>
        <taxon>Hordeum</taxon>
    </lineage>
</organism>
<reference evidence="9" key="1">
    <citation type="journal article" date="2012" name="Nature">
        <title>A physical, genetic and functional sequence assembly of the barley genome.</title>
        <authorList>
            <consortium name="The International Barley Genome Sequencing Consortium"/>
            <person name="Mayer K.F."/>
            <person name="Waugh R."/>
            <person name="Brown J.W."/>
            <person name="Schulman A."/>
            <person name="Langridge P."/>
            <person name="Platzer M."/>
            <person name="Fincher G.B."/>
            <person name="Muehlbauer G.J."/>
            <person name="Sato K."/>
            <person name="Close T.J."/>
            <person name="Wise R.P."/>
            <person name="Stein N."/>
        </authorList>
    </citation>
    <scope>NUCLEOTIDE SEQUENCE [LARGE SCALE GENOMIC DNA]</scope>
    <source>
        <strain evidence="9">cv. Morex</strain>
    </source>
</reference>
<dbReference type="Gramene" id="HORVU.MOREX.r2.2HG0175670.1">
    <property type="protein sequence ID" value="HORVU.MOREX.r2.2HG0175670.1.CDS.1"/>
    <property type="gene ID" value="HORVU.MOREX.r2.2HG0175670"/>
</dbReference>
<accession>A0A8I6XRZ4</accession>
<reference evidence="8" key="2">
    <citation type="submission" date="2020-10" db="EMBL/GenBank/DDBJ databases">
        <authorList>
            <person name="Scholz U."/>
            <person name="Mascher M."/>
            <person name="Fiebig A."/>
        </authorList>
    </citation>
    <scope>NUCLEOTIDE SEQUENCE [LARGE SCALE GENOMIC DNA]</scope>
    <source>
        <strain evidence="8">cv. Morex</strain>
    </source>
</reference>
<protein>
    <recommendedName>
        <fullName evidence="10">Non-specific serine/threonine protein kinase</fullName>
    </recommendedName>
</protein>
<feature type="transmembrane region" description="Helical" evidence="7">
    <location>
        <begin position="93"/>
        <end position="117"/>
    </location>
</feature>
<keyword evidence="4 7" id="KW-1133">Transmembrane helix</keyword>
<keyword evidence="5 7" id="KW-0472">Membrane</keyword>
<dbReference type="InterPro" id="IPR032675">
    <property type="entry name" value="LRR_dom_sf"/>
</dbReference>
<dbReference type="GO" id="GO:0016020">
    <property type="term" value="C:membrane"/>
    <property type="evidence" value="ECO:0007669"/>
    <property type="project" value="UniProtKB-SubCell"/>
</dbReference>
<dbReference type="SUPFAM" id="SSF52058">
    <property type="entry name" value="L domain-like"/>
    <property type="match status" value="1"/>
</dbReference>
<evidence type="ECO:0008006" key="10">
    <source>
        <dbReference type="Google" id="ProtNLM"/>
    </source>
</evidence>
<keyword evidence="3" id="KW-0732">Signal</keyword>
<keyword evidence="9" id="KW-1185">Reference proteome</keyword>
<dbReference type="Pfam" id="PF00560">
    <property type="entry name" value="LRR_1"/>
    <property type="match status" value="1"/>
</dbReference>
<reference evidence="8" key="3">
    <citation type="submission" date="2022-01" db="UniProtKB">
        <authorList>
            <consortium name="EnsemblPlants"/>
        </authorList>
    </citation>
    <scope>IDENTIFICATION</scope>
    <source>
        <strain evidence="8">subsp. vulgare</strain>
    </source>
</reference>
<dbReference type="Gene3D" id="3.80.10.10">
    <property type="entry name" value="Ribonuclease Inhibitor"/>
    <property type="match status" value="1"/>
</dbReference>
<dbReference type="SMR" id="A0A8I6XRZ4"/>
<dbReference type="AlphaFoldDB" id="A0A8I6XRZ4"/>
<evidence type="ECO:0000313" key="8">
    <source>
        <dbReference type="EnsemblPlants" id="HORVU.MOREX.r3.2HG0211280.1.CDS1"/>
    </source>
</evidence>
<evidence type="ECO:0000256" key="6">
    <source>
        <dbReference type="ARBA" id="ARBA00023180"/>
    </source>
</evidence>
<dbReference type="EnsemblPlants" id="HORVU.MOREX.r3.2HG0211280.1">
    <property type="protein sequence ID" value="HORVU.MOREX.r3.2HG0211280.1.CDS1"/>
    <property type="gene ID" value="HORVU.MOREX.r3.2HG0211280"/>
</dbReference>
<evidence type="ECO:0000313" key="9">
    <source>
        <dbReference type="Proteomes" id="UP000011116"/>
    </source>
</evidence>
<proteinExistence type="predicted"/>
<evidence type="ECO:0000256" key="4">
    <source>
        <dbReference type="ARBA" id="ARBA00022989"/>
    </source>
</evidence>
<dbReference type="Proteomes" id="UP000011116">
    <property type="component" value="Chromosome 2H"/>
</dbReference>
<dbReference type="PROSITE" id="PS51450">
    <property type="entry name" value="LRR"/>
    <property type="match status" value="1"/>
</dbReference>
<keyword evidence="6" id="KW-0325">Glycoprotein</keyword>
<evidence type="ECO:0000256" key="7">
    <source>
        <dbReference type="SAM" id="Phobius"/>
    </source>
</evidence>
<keyword evidence="2 7" id="KW-0812">Transmembrane</keyword>
<sequence length="156" mass="17839">MSSLEALNLSHNDLSGSIPASLTKLTFLPKFDVSYNNLAGDIPTGGQFSTFANEDFVGNSALYHLWNDSCTEEAPFVETRNEQHRGADTAMPAMTYITVEVGFAFGLLIVWNVLFFIRVWRVAYFLTIDRFFDMIYIITVVKVNKLRRKWEYNVHP</sequence>
<comment type="subcellular location">
    <subcellularLocation>
        <location evidence="1">Membrane</location>
        <topology evidence="1">Single-pass type I membrane protein</topology>
    </subcellularLocation>
</comment>